<dbReference type="Gene3D" id="1.10.1740.10">
    <property type="match status" value="1"/>
</dbReference>
<dbReference type="Pfam" id="PF08281">
    <property type="entry name" value="Sigma70_r4_2"/>
    <property type="match status" value="1"/>
</dbReference>
<name>A0A841MUN2_9BACT</name>
<dbReference type="GO" id="GO:0016987">
    <property type="term" value="F:sigma factor activity"/>
    <property type="evidence" value="ECO:0007669"/>
    <property type="project" value="UniProtKB-KW"/>
</dbReference>
<dbReference type="Gene3D" id="1.10.10.10">
    <property type="entry name" value="Winged helix-like DNA-binding domain superfamily/Winged helix DNA-binding domain"/>
    <property type="match status" value="1"/>
</dbReference>
<evidence type="ECO:0000313" key="7">
    <source>
        <dbReference type="Proteomes" id="UP000588604"/>
    </source>
</evidence>
<comment type="caution">
    <text evidence="6">The sequence shown here is derived from an EMBL/GenBank/DDBJ whole genome shotgun (WGS) entry which is preliminary data.</text>
</comment>
<dbReference type="SUPFAM" id="SSF88659">
    <property type="entry name" value="Sigma3 and sigma4 domains of RNA polymerase sigma factors"/>
    <property type="match status" value="1"/>
</dbReference>
<dbReference type="InterPro" id="IPR036388">
    <property type="entry name" value="WH-like_DNA-bd_sf"/>
</dbReference>
<protein>
    <submittedName>
        <fullName evidence="6">RNA polymerase sigma factor (Sigma-70 family)</fullName>
    </submittedName>
</protein>
<dbReference type="InterPro" id="IPR039425">
    <property type="entry name" value="RNA_pol_sigma-70-like"/>
</dbReference>
<dbReference type="AlphaFoldDB" id="A0A841MUN2"/>
<evidence type="ECO:0000313" key="6">
    <source>
        <dbReference type="EMBL" id="MBB6327806.1"/>
    </source>
</evidence>
<reference evidence="6 7" key="1">
    <citation type="submission" date="2020-08" db="EMBL/GenBank/DDBJ databases">
        <title>Genomic Encyclopedia of Type Strains, Phase IV (KMG-IV): sequencing the most valuable type-strain genomes for metagenomic binning, comparative biology and taxonomic classification.</title>
        <authorList>
            <person name="Goeker M."/>
        </authorList>
    </citation>
    <scope>NUCLEOTIDE SEQUENCE [LARGE SCALE GENOMIC DNA]</scope>
    <source>
        <strain evidence="6 7">DSM 102044</strain>
    </source>
</reference>
<keyword evidence="7" id="KW-1185">Reference proteome</keyword>
<dbReference type="InterPro" id="IPR014284">
    <property type="entry name" value="RNA_pol_sigma-70_dom"/>
</dbReference>
<dbReference type="InterPro" id="IPR013325">
    <property type="entry name" value="RNA_pol_sigma_r2"/>
</dbReference>
<dbReference type="InterPro" id="IPR013324">
    <property type="entry name" value="RNA_pol_sigma_r3/r4-like"/>
</dbReference>
<dbReference type="GO" id="GO:0006352">
    <property type="term" value="P:DNA-templated transcription initiation"/>
    <property type="evidence" value="ECO:0007669"/>
    <property type="project" value="InterPro"/>
</dbReference>
<dbReference type="PANTHER" id="PTHR43133:SF46">
    <property type="entry name" value="RNA POLYMERASE SIGMA-70 FACTOR ECF SUBFAMILY"/>
    <property type="match status" value="1"/>
</dbReference>
<dbReference type="NCBIfam" id="TIGR02937">
    <property type="entry name" value="sigma70-ECF"/>
    <property type="match status" value="1"/>
</dbReference>
<dbReference type="RefSeq" id="WP_184496564.1">
    <property type="nucleotide sequence ID" value="NZ_JACIJO010000003.1"/>
</dbReference>
<organism evidence="6 7">
    <name type="scientific">Algoriphagus iocasae</name>
    <dbReference type="NCBI Taxonomy" id="1836499"/>
    <lineage>
        <taxon>Bacteria</taxon>
        <taxon>Pseudomonadati</taxon>
        <taxon>Bacteroidota</taxon>
        <taxon>Cytophagia</taxon>
        <taxon>Cytophagales</taxon>
        <taxon>Cyclobacteriaceae</taxon>
        <taxon>Algoriphagus</taxon>
    </lineage>
</organism>
<gene>
    <name evidence="6" type="ORF">FHS59_003449</name>
</gene>
<evidence type="ECO:0000256" key="2">
    <source>
        <dbReference type="ARBA" id="ARBA00023015"/>
    </source>
</evidence>
<evidence type="ECO:0000256" key="3">
    <source>
        <dbReference type="ARBA" id="ARBA00023082"/>
    </source>
</evidence>
<dbReference type="SUPFAM" id="SSF88946">
    <property type="entry name" value="Sigma2 domain of RNA polymerase sigma factors"/>
    <property type="match status" value="1"/>
</dbReference>
<dbReference type="CDD" id="cd06171">
    <property type="entry name" value="Sigma70_r4"/>
    <property type="match status" value="1"/>
</dbReference>
<dbReference type="EMBL" id="JACIJO010000003">
    <property type="protein sequence ID" value="MBB6327806.1"/>
    <property type="molecule type" value="Genomic_DNA"/>
</dbReference>
<sequence length="214" mass="25460">MINQNYIPDPKEEGKKNLYNQEIQISSDSDLWKSFKSGNNSAFITIYQRFFDVLFSYGIRIKDDEELVKDSIQEVFLDLKKNCQTLGNTDSIKFYLFKCLKRRIFKELKAWENTKQVLDTEHSFEIVFSHEQTLIKRQIDQEKSQLINEAISKLSPRKREIIYYIFYEGMSYQQASELMELHDSKSARDLMYKALRSLRESIGYLPIFFIVQLP</sequence>
<keyword evidence="2" id="KW-0805">Transcription regulation</keyword>
<dbReference type="InterPro" id="IPR013249">
    <property type="entry name" value="RNA_pol_sigma70_r4_t2"/>
</dbReference>
<dbReference type="GO" id="GO:0003677">
    <property type="term" value="F:DNA binding"/>
    <property type="evidence" value="ECO:0007669"/>
    <property type="project" value="InterPro"/>
</dbReference>
<feature type="domain" description="RNA polymerase sigma factor 70 region 4 type 2" evidence="5">
    <location>
        <begin position="145"/>
        <end position="185"/>
    </location>
</feature>
<keyword evidence="3" id="KW-0731">Sigma factor</keyword>
<evidence type="ECO:0000256" key="1">
    <source>
        <dbReference type="ARBA" id="ARBA00010641"/>
    </source>
</evidence>
<accession>A0A841MUN2</accession>
<comment type="similarity">
    <text evidence="1">Belongs to the sigma-70 factor family. ECF subfamily.</text>
</comment>
<dbReference type="Proteomes" id="UP000588604">
    <property type="component" value="Unassembled WGS sequence"/>
</dbReference>
<dbReference type="PANTHER" id="PTHR43133">
    <property type="entry name" value="RNA POLYMERASE ECF-TYPE SIGMA FACTO"/>
    <property type="match status" value="1"/>
</dbReference>
<keyword evidence="4" id="KW-0804">Transcription</keyword>
<proteinExistence type="inferred from homology"/>
<evidence type="ECO:0000256" key="4">
    <source>
        <dbReference type="ARBA" id="ARBA00023163"/>
    </source>
</evidence>
<evidence type="ECO:0000259" key="5">
    <source>
        <dbReference type="Pfam" id="PF08281"/>
    </source>
</evidence>